<dbReference type="EMBL" id="RQEP01000005">
    <property type="protein sequence ID" value="TGK07237.1"/>
    <property type="molecule type" value="Genomic_DNA"/>
</dbReference>
<gene>
    <name evidence="1" type="ORF">EHO59_03780</name>
</gene>
<evidence type="ECO:0000313" key="2">
    <source>
        <dbReference type="Proteomes" id="UP000297453"/>
    </source>
</evidence>
<protein>
    <submittedName>
        <fullName evidence="1">Uncharacterized protein</fullName>
    </submittedName>
</protein>
<dbReference type="RefSeq" id="WP_135584884.1">
    <property type="nucleotide sequence ID" value="NZ_RQEP01000005.1"/>
</dbReference>
<dbReference type="Proteomes" id="UP000297453">
    <property type="component" value="Unassembled WGS sequence"/>
</dbReference>
<dbReference type="OrthoDB" id="331601at2"/>
<keyword evidence="2" id="KW-1185">Reference proteome</keyword>
<organism evidence="1 2">
    <name type="scientific">Leptospira semungkisensis</name>
    <dbReference type="NCBI Taxonomy" id="2484985"/>
    <lineage>
        <taxon>Bacteria</taxon>
        <taxon>Pseudomonadati</taxon>
        <taxon>Spirochaetota</taxon>
        <taxon>Spirochaetia</taxon>
        <taxon>Leptospirales</taxon>
        <taxon>Leptospiraceae</taxon>
        <taxon>Leptospira</taxon>
    </lineage>
</organism>
<name>A0A4R9G8P7_9LEPT</name>
<evidence type="ECO:0000313" key="1">
    <source>
        <dbReference type="EMBL" id="TGK07237.1"/>
    </source>
</evidence>
<accession>A0A4R9G8P7</accession>
<proteinExistence type="predicted"/>
<reference evidence="1" key="1">
    <citation type="journal article" date="2019" name="PLoS Negl. Trop. Dis.">
        <title>Revisiting the worldwide diversity of Leptospira species in the environment.</title>
        <authorList>
            <person name="Vincent A.T."/>
            <person name="Schiettekatte O."/>
            <person name="Bourhy P."/>
            <person name="Veyrier F.J."/>
            <person name="Picardeau M."/>
        </authorList>
    </citation>
    <scope>NUCLEOTIDE SEQUENCE [LARGE SCALE GENOMIC DNA]</scope>
    <source>
        <strain evidence="1">SSS9</strain>
    </source>
</reference>
<dbReference type="AlphaFoldDB" id="A0A4R9G8P7"/>
<comment type="caution">
    <text evidence="1">The sequence shown here is derived from an EMBL/GenBank/DDBJ whole genome shotgun (WGS) entry which is preliminary data.</text>
</comment>
<sequence>MSSFLRSLLAGFIFITFLFPFVTSAQEYRKSPFGKKKPPQEKRQVVPNEYIIKLVAGNSSSKIKDLMPGFSILKIEELSDDTYRVVYEKDPGLENLVEAGKRSGIVIFAQPNRIYKAF</sequence>